<dbReference type="GO" id="GO:0005886">
    <property type="term" value="C:plasma membrane"/>
    <property type="evidence" value="ECO:0007669"/>
    <property type="project" value="TreeGrafter"/>
</dbReference>
<evidence type="ECO:0000256" key="5">
    <source>
        <dbReference type="SAM" id="MobiDB-lite"/>
    </source>
</evidence>
<organism evidence="8">
    <name type="scientific">uncultured Thiotrichaceae bacterium</name>
    <dbReference type="NCBI Taxonomy" id="298394"/>
    <lineage>
        <taxon>Bacteria</taxon>
        <taxon>Pseudomonadati</taxon>
        <taxon>Pseudomonadota</taxon>
        <taxon>Gammaproteobacteria</taxon>
        <taxon>Thiotrichales</taxon>
        <taxon>Thiotrichaceae</taxon>
        <taxon>environmental samples</taxon>
    </lineage>
</organism>
<keyword evidence="4 6" id="KW-0472">Membrane</keyword>
<evidence type="ECO:0000256" key="1">
    <source>
        <dbReference type="ARBA" id="ARBA00004141"/>
    </source>
</evidence>
<feature type="transmembrane region" description="Helical" evidence="6">
    <location>
        <begin position="315"/>
        <end position="334"/>
    </location>
</feature>
<evidence type="ECO:0000259" key="7">
    <source>
        <dbReference type="Pfam" id="PF00909"/>
    </source>
</evidence>
<feature type="region of interest" description="Disordered" evidence="5">
    <location>
        <begin position="33"/>
        <end position="74"/>
    </location>
</feature>
<dbReference type="PANTHER" id="PTHR11730">
    <property type="entry name" value="AMMONIUM TRANSPORTER"/>
    <property type="match status" value="1"/>
</dbReference>
<keyword evidence="3 6" id="KW-1133">Transmembrane helix</keyword>
<comment type="subcellular location">
    <subcellularLocation>
        <location evidence="1">Membrane</location>
        <topology evidence="1">Multi-pass membrane protein</topology>
    </subcellularLocation>
</comment>
<dbReference type="GO" id="GO:0097272">
    <property type="term" value="P:ammonium homeostasis"/>
    <property type="evidence" value="ECO:0007669"/>
    <property type="project" value="TreeGrafter"/>
</dbReference>
<feature type="transmembrane region" description="Helical" evidence="6">
    <location>
        <begin position="482"/>
        <end position="503"/>
    </location>
</feature>
<feature type="transmembrane region" description="Helical" evidence="6">
    <location>
        <begin position="581"/>
        <end position="601"/>
    </location>
</feature>
<feature type="transmembrane region" description="Helical" evidence="6">
    <location>
        <begin position="346"/>
        <end position="364"/>
    </location>
</feature>
<dbReference type="Gene3D" id="1.10.3430.10">
    <property type="entry name" value="Ammonium transporter AmtB like domains"/>
    <property type="match status" value="1"/>
</dbReference>
<gene>
    <name evidence="8" type="ORF">HELGO_WM9199</name>
</gene>
<feature type="transmembrane region" description="Helical" evidence="6">
    <location>
        <begin position="509"/>
        <end position="527"/>
    </location>
</feature>
<feature type="transmembrane region" description="Helical" evidence="6">
    <location>
        <begin position="453"/>
        <end position="475"/>
    </location>
</feature>
<dbReference type="EMBL" id="CACVAY010000148">
    <property type="protein sequence ID" value="CAA6828343.1"/>
    <property type="molecule type" value="Genomic_DNA"/>
</dbReference>
<feature type="compositionally biased region" description="Polar residues" evidence="5">
    <location>
        <begin position="37"/>
        <end position="49"/>
    </location>
</feature>
<evidence type="ECO:0000256" key="2">
    <source>
        <dbReference type="ARBA" id="ARBA00022692"/>
    </source>
</evidence>
<feature type="transmembrane region" description="Helical" evidence="6">
    <location>
        <begin position="259"/>
        <end position="279"/>
    </location>
</feature>
<proteinExistence type="predicted"/>
<dbReference type="InterPro" id="IPR029020">
    <property type="entry name" value="Ammonium/urea_transptr"/>
</dbReference>
<protein>
    <submittedName>
        <fullName evidence="8">Ammonium transporter</fullName>
    </submittedName>
</protein>
<feature type="domain" description="Ammonium transporter AmtB-like" evidence="7">
    <location>
        <begin position="221"/>
        <end position="601"/>
    </location>
</feature>
<dbReference type="Pfam" id="PF00909">
    <property type="entry name" value="Ammonium_transp"/>
    <property type="match status" value="1"/>
</dbReference>
<dbReference type="AlphaFoldDB" id="A0A6S6UL00"/>
<feature type="transmembrane region" description="Helical" evidence="6">
    <location>
        <begin position="539"/>
        <end position="561"/>
    </location>
</feature>
<evidence type="ECO:0000256" key="6">
    <source>
        <dbReference type="SAM" id="Phobius"/>
    </source>
</evidence>
<reference evidence="8" key="1">
    <citation type="submission" date="2020-01" db="EMBL/GenBank/DDBJ databases">
        <authorList>
            <person name="Meier V. D."/>
            <person name="Meier V D."/>
        </authorList>
    </citation>
    <scope>NUCLEOTIDE SEQUENCE</scope>
    <source>
        <strain evidence="8">HLG_WM_MAG_07</strain>
    </source>
</reference>
<name>A0A6S6UL00_9GAMM</name>
<dbReference type="GO" id="GO:0008519">
    <property type="term" value="F:ammonium channel activity"/>
    <property type="evidence" value="ECO:0007669"/>
    <property type="project" value="InterPro"/>
</dbReference>
<evidence type="ECO:0000256" key="3">
    <source>
        <dbReference type="ARBA" id="ARBA00022989"/>
    </source>
</evidence>
<dbReference type="SUPFAM" id="SSF111352">
    <property type="entry name" value="Ammonium transporter"/>
    <property type="match status" value="1"/>
</dbReference>
<keyword evidence="2 6" id="KW-0812">Transmembrane</keyword>
<feature type="transmembrane region" description="Helical" evidence="6">
    <location>
        <begin position="221"/>
        <end position="239"/>
    </location>
</feature>
<sequence length="609" mass="66099">MTLTQRLPFIIYPLLILGLSLLPLFSGNPLHAKTDSDTAASKTSDQTTQKNEDKSADDDNAESATSEAESQIEDSMANIEIIQQTLEALRSEIENSKEKTSLNRSSVKTIKEGLELIDEKLKEAYSGLDESKTGINTNTKALNQMGKKLLTKTREIRANAADLVSQKSLIEDNSIRLYELLIQISNTSDKVERLANALDSVKKTDYTKKLKTEVYTNINKLWMLLSIILVFLSPLAFVLSSNRNQYKPLTDGIAQHQGVLMVCLTVFLGFFTIGFGLMYGTTSSGLIGTTTYLLENVATDSSITPIQTNRPFTEFVLYQAGFAMLAAMIVYMTVGRQLSSTKHMLLALFVGAVLIPVFGHWTWSSHFVTGNLGWLEGAGFIDEAGSITINTVAACFALIIIIKLSRSSPPPHRADQEVDDPVYSTSAVLILWLSWLGFTTATLPIDDEQISTLMLNVGLAGSAGGLSAFLHYAFFSNPNNRIASGLGGFVSGLVAIAACAQSVTFAEAAVIGASAGLLQNFGFSFLRKTYLKQAWQTRAAHLIAIHGVGGIWGALCVGLLAPEGNFGPLNISQLVIQTQGIAAALVYSFVMANIIMFVLNFRRKTTTPL</sequence>
<feature type="transmembrane region" description="Helical" evidence="6">
    <location>
        <begin position="384"/>
        <end position="402"/>
    </location>
</feature>
<evidence type="ECO:0000256" key="4">
    <source>
        <dbReference type="ARBA" id="ARBA00023136"/>
    </source>
</evidence>
<dbReference type="PANTHER" id="PTHR11730:SF60">
    <property type="entry name" value="RH50, ISOFORM D"/>
    <property type="match status" value="1"/>
</dbReference>
<dbReference type="InterPro" id="IPR024041">
    <property type="entry name" value="NH4_transpt_AmtB-like_dom"/>
</dbReference>
<feature type="transmembrane region" description="Helical" evidence="6">
    <location>
        <begin position="422"/>
        <end position="441"/>
    </location>
</feature>
<accession>A0A6S6UL00</accession>
<evidence type="ECO:0000313" key="8">
    <source>
        <dbReference type="EMBL" id="CAA6828343.1"/>
    </source>
</evidence>